<dbReference type="InterPro" id="IPR039508">
    <property type="entry name" value="KASH5_EF-hand-like_dom"/>
</dbReference>
<dbReference type="Pfam" id="PF14662">
    <property type="entry name" value="KASH_CCD"/>
    <property type="match status" value="1"/>
</dbReference>
<dbReference type="InterPro" id="IPR011992">
    <property type="entry name" value="EF-hand-dom_pair"/>
</dbReference>
<feature type="transmembrane region" description="Helical" evidence="3">
    <location>
        <begin position="549"/>
        <end position="571"/>
    </location>
</feature>
<dbReference type="AlphaFoldDB" id="A0A9F5MWH9"/>
<keyword evidence="6" id="KW-1185">Reference proteome</keyword>
<dbReference type="GO" id="GO:0034397">
    <property type="term" value="P:telomere localization"/>
    <property type="evidence" value="ECO:0007669"/>
    <property type="project" value="InterPro"/>
</dbReference>
<sequence>MMDHTYHKTLENAAVVQLTAVLSAETVPWDSIGISSKNIILNAGQYSEEHVLKCTFKACDPEETGQVSVFRIIEYLQEMTGQSYEDWRLQSLYKKLDPEERGLTVDFSTFYAVMKDWIADCRQEGEETADLTNSIKDLQHGNKQLAVQNIKLQRTIEGAEELNSRLSEEISELKGKLRGSQQTLEQAKVLANELEDLKVFSKSMEEENIKLHTQARQLEKEQQLLSVQVDNLQDENKKLLLEKESSKCKIKELFTEKAKMKFQLCEYENLTSCKDAALNECLYLQKTKQAEELTITLDEYRMMVKELKLEVSRLQEHLCQSYQDLKRPPTNSLQNINGPIQAPARPLYMEIEESRRQEISKERGLPSPLCGMLHSLVMHPVAEGSISSLPEELEHSKKGSDDTKALLPTSHSLSQLSLVTDGRLILKNQEHKQHQNHLPSEKGSMEESKQSLTGNSKTLELTLKNSDVWTNSSNIESQMVCFTFQEIMVFSSAELSSEEALQEHSFIPNDGELIPIVWKKTNSCSFEILLQRLFDVPLGYLLLHILQKLVLLGLLLVCVSLIAVFCLVILYNQYSVWIEPKGNFWPFLQLQYRHPPPI</sequence>
<dbReference type="GO" id="GO:0005640">
    <property type="term" value="C:nuclear outer membrane"/>
    <property type="evidence" value="ECO:0007669"/>
    <property type="project" value="TreeGrafter"/>
</dbReference>
<dbReference type="GO" id="GO:0007015">
    <property type="term" value="P:actin filament organization"/>
    <property type="evidence" value="ECO:0007669"/>
    <property type="project" value="TreeGrafter"/>
</dbReference>
<evidence type="ECO:0000256" key="2">
    <source>
        <dbReference type="SAM" id="MobiDB-lite"/>
    </source>
</evidence>
<feature type="coiled-coil region" evidence="1">
    <location>
        <begin position="142"/>
        <end position="249"/>
    </location>
</feature>
<dbReference type="InterPro" id="IPR028170">
    <property type="entry name" value="KASH5"/>
</dbReference>
<dbReference type="GO" id="GO:0090619">
    <property type="term" value="C:meiotic spindle pole"/>
    <property type="evidence" value="ECO:0007669"/>
    <property type="project" value="TreeGrafter"/>
</dbReference>
<dbReference type="OMA" id="QYRHVPP"/>
<dbReference type="RefSeq" id="XP_025027065.1">
    <property type="nucleotide sequence ID" value="XM_025171297.1"/>
</dbReference>
<accession>A0A9F5MWH9</accession>
<evidence type="ECO:0000256" key="3">
    <source>
        <dbReference type="SAM" id="Phobius"/>
    </source>
</evidence>
<feature type="compositionally biased region" description="Basic and acidic residues" evidence="2">
    <location>
        <begin position="392"/>
        <end position="404"/>
    </location>
</feature>
<organism evidence="6 7">
    <name type="scientific">Python bivittatus</name>
    <name type="common">Burmese python</name>
    <name type="synonym">Python molurus bivittatus</name>
    <dbReference type="NCBI Taxonomy" id="176946"/>
    <lineage>
        <taxon>Eukaryota</taxon>
        <taxon>Metazoa</taxon>
        <taxon>Chordata</taxon>
        <taxon>Craniata</taxon>
        <taxon>Vertebrata</taxon>
        <taxon>Euteleostomi</taxon>
        <taxon>Lepidosauria</taxon>
        <taxon>Squamata</taxon>
        <taxon>Bifurcata</taxon>
        <taxon>Unidentata</taxon>
        <taxon>Episquamata</taxon>
        <taxon>Toxicofera</taxon>
        <taxon>Serpentes</taxon>
        <taxon>Henophidia</taxon>
        <taxon>Pythonidae</taxon>
        <taxon>Python</taxon>
    </lineage>
</organism>
<evidence type="ECO:0000259" key="5">
    <source>
        <dbReference type="Pfam" id="PF14662"/>
    </source>
</evidence>
<feature type="domain" description="Protein KASH5 EF-hand-like" evidence="4">
    <location>
        <begin position="54"/>
        <end position="118"/>
    </location>
</feature>
<dbReference type="GeneID" id="112541516"/>
<keyword evidence="1" id="KW-0175">Coiled coil</keyword>
<dbReference type="SUPFAM" id="SSF47473">
    <property type="entry name" value="EF-hand"/>
    <property type="match status" value="1"/>
</dbReference>
<dbReference type="GO" id="GO:0000800">
    <property type="term" value="C:lateral element"/>
    <property type="evidence" value="ECO:0007669"/>
    <property type="project" value="TreeGrafter"/>
</dbReference>
<evidence type="ECO:0000256" key="1">
    <source>
        <dbReference type="SAM" id="Coils"/>
    </source>
</evidence>
<dbReference type="PANTHER" id="PTHR47300:SF1">
    <property type="entry name" value="PROTEIN KASH5"/>
    <property type="match status" value="1"/>
</dbReference>
<keyword evidence="3" id="KW-1133">Transmembrane helix</keyword>
<dbReference type="GO" id="GO:0007129">
    <property type="term" value="P:homologous chromosome pairing at meiosis"/>
    <property type="evidence" value="ECO:0007669"/>
    <property type="project" value="TreeGrafter"/>
</dbReference>
<dbReference type="KEGG" id="pbi:112541516"/>
<feature type="domain" description="KASH5-like coiled-coil" evidence="5">
    <location>
        <begin position="127"/>
        <end position="320"/>
    </location>
</feature>
<feature type="region of interest" description="Disordered" evidence="2">
    <location>
        <begin position="389"/>
        <end position="409"/>
    </location>
</feature>
<keyword evidence="3" id="KW-0812">Transmembrane</keyword>
<name>A0A9F5MWH9_PYTBI</name>
<dbReference type="PANTHER" id="PTHR47300">
    <property type="entry name" value="PROTEIN KASH5"/>
    <property type="match status" value="1"/>
</dbReference>
<dbReference type="GO" id="GO:0034993">
    <property type="term" value="C:meiotic nuclear membrane microtubule tethering complex"/>
    <property type="evidence" value="ECO:0007669"/>
    <property type="project" value="InterPro"/>
</dbReference>
<reference evidence="7 8" key="1">
    <citation type="submission" date="2025-04" db="UniProtKB">
        <authorList>
            <consortium name="RefSeq"/>
        </authorList>
    </citation>
    <scope>IDENTIFICATION</scope>
    <source>
        <tissue evidence="7 8">Liver</tissue>
    </source>
</reference>
<evidence type="ECO:0000313" key="7">
    <source>
        <dbReference type="RefSeq" id="XP_025027065.1"/>
    </source>
</evidence>
<dbReference type="GO" id="GO:0051653">
    <property type="term" value="P:spindle localization"/>
    <property type="evidence" value="ECO:0007669"/>
    <property type="project" value="TreeGrafter"/>
</dbReference>
<proteinExistence type="predicted"/>
<dbReference type="Proteomes" id="UP000695026">
    <property type="component" value="Unplaced"/>
</dbReference>
<evidence type="ECO:0000259" key="4">
    <source>
        <dbReference type="Pfam" id="PF14658"/>
    </source>
</evidence>
<feature type="compositionally biased region" description="Basic and acidic residues" evidence="2">
    <location>
        <begin position="431"/>
        <end position="449"/>
    </location>
</feature>
<dbReference type="GO" id="GO:0070840">
    <property type="term" value="F:dynein complex binding"/>
    <property type="evidence" value="ECO:0007669"/>
    <property type="project" value="TreeGrafter"/>
</dbReference>
<feature type="coiled-coil region" evidence="1">
    <location>
        <begin position="290"/>
        <end position="317"/>
    </location>
</feature>
<dbReference type="Pfam" id="PF14658">
    <property type="entry name" value="EF-hand_9"/>
    <property type="match status" value="1"/>
</dbReference>
<dbReference type="CTD" id="147872"/>
<protein>
    <submittedName>
        <fullName evidence="7 8">Protein KASH5 isoform X1</fullName>
    </submittedName>
</protein>
<dbReference type="GO" id="GO:0051225">
    <property type="term" value="P:spindle assembly"/>
    <property type="evidence" value="ECO:0007669"/>
    <property type="project" value="TreeGrafter"/>
</dbReference>
<dbReference type="GO" id="GO:0000781">
    <property type="term" value="C:chromosome, telomeric region"/>
    <property type="evidence" value="ECO:0007669"/>
    <property type="project" value="TreeGrafter"/>
</dbReference>
<dbReference type="OrthoDB" id="9943648at2759"/>
<dbReference type="InterPro" id="IPR028168">
    <property type="entry name" value="KASH5_CC"/>
</dbReference>
<feature type="region of interest" description="Disordered" evidence="2">
    <location>
        <begin position="431"/>
        <end position="456"/>
    </location>
</feature>
<gene>
    <name evidence="7 8" type="primary">CCDC155</name>
</gene>
<dbReference type="GO" id="GO:0090220">
    <property type="term" value="P:chromosome localization to nuclear envelope involved in homologous chromosome segregation"/>
    <property type="evidence" value="ECO:0007669"/>
    <property type="project" value="TreeGrafter"/>
</dbReference>
<evidence type="ECO:0000313" key="6">
    <source>
        <dbReference type="Proteomes" id="UP000695026"/>
    </source>
</evidence>
<dbReference type="RefSeq" id="XP_025027067.1">
    <property type="nucleotide sequence ID" value="XM_025171299.1"/>
</dbReference>
<evidence type="ECO:0000313" key="8">
    <source>
        <dbReference type="RefSeq" id="XP_025027067.1"/>
    </source>
</evidence>
<keyword evidence="3" id="KW-0472">Membrane</keyword>